<dbReference type="EMBL" id="SKBN01000137">
    <property type="protein sequence ID" value="TGJ82208.1"/>
    <property type="molecule type" value="Genomic_DNA"/>
</dbReference>
<dbReference type="Gene3D" id="3.30.710.10">
    <property type="entry name" value="Potassium Channel Kv1.1, Chain A"/>
    <property type="match status" value="1"/>
</dbReference>
<dbReference type="PANTHER" id="PTHR11145">
    <property type="entry name" value="BTB/POZ DOMAIN-CONTAINING ADAPTER FOR CUL3-MEDIATED RHOA DEGRADATION PROTEIN FAMILY MEMBER"/>
    <property type="match status" value="1"/>
</dbReference>
<dbReference type="CDD" id="cd18316">
    <property type="entry name" value="BTB_POZ_KCTD-like"/>
    <property type="match status" value="1"/>
</dbReference>
<dbReference type="Pfam" id="PF02214">
    <property type="entry name" value="BTB_2"/>
    <property type="match status" value="1"/>
</dbReference>
<feature type="domain" description="BTB" evidence="1">
    <location>
        <begin position="3"/>
        <end position="69"/>
    </location>
</feature>
<dbReference type="InterPro" id="IPR045068">
    <property type="entry name" value="BACURD1-3"/>
</dbReference>
<dbReference type="PANTHER" id="PTHR11145:SF8">
    <property type="entry name" value="RE57120P"/>
    <property type="match status" value="1"/>
</dbReference>
<protein>
    <recommendedName>
        <fullName evidence="1">BTB domain-containing protein</fullName>
    </recommendedName>
</protein>
<evidence type="ECO:0000313" key="3">
    <source>
        <dbReference type="Proteomes" id="UP000297716"/>
    </source>
</evidence>
<sequence>MENKIKVQVGEQQFITTRDTLIGESSYFAALLSGRWNSQGNDEFFIDSDPTLFTEVLRYLRSGNFPLFFDPSLCTYDYARYTALLGEAQYFGIPKLENWIRMQGYLGAVKIKYSIGLLEEAESGASLEGHYCTIKADQRLDFSFLSRTKSIYQCPRRVQVHEGHPEKCGRQCDKAQGESEPKYEDKQLITAVIVKTEQLFNPEVCLGENAEPKGDGSLIDGV</sequence>
<dbReference type="Proteomes" id="UP000297716">
    <property type="component" value="Unassembled WGS sequence"/>
</dbReference>
<evidence type="ECO:0000259" key="1">
    <source>
        <dbReference type="PROSITE" id="PS50097"/>
    </source>
</evidence>
<dbReference type="InterPro" id="IPR000210">
    <property type="entry name" value="BTB/POZ_dom"/>
</dbReference>
<dbReference type="GO" id="GO:0051260">
    <property type="term" value="P:protein homooligomerization"/>
    <property type="evidence" value="ECO:0007669"/>
    <property type="project" value="InterPro"/>
</dbReference>
<dbReference type="SMART" id="SM00225">
    <property type="entry name" value="BTB"/>
    <property type="match status" value="1"/>
</dbReference>
<accession>A0A4Z0YQ90</accession>
<dbReference type="AlphaFoldDB" id="A0A4Z0YQ90"/>
<keyword evidence="3" id="KW-1185">Reference proteome</keyword>
<evidence type="ECO:0000313" key="2">
    <source>
        <dbReference type="EMBL" id="TGJ82208.1"/>
    </source>
</evidence>
<dbReference type="InterPro" id="IPR003131">
    <property type="entry name" value="T1-type_BTB"/>
</dbReference>
<gene>
    <name evidence="2" type="ORF">E0Z10_g6552</name>
</gene>
<dbReference type="InterPro" id="IPR011333">
    <property type="entry name" value="SKP1/BTB/POZ_sf"/>
</dbReference>
<name>A0A4Z0YQ90_9PEZI</name>
<dbReference type="PROSITE" id="PS50097">
    <property type="entry name" value="BTB"/>
    <property type="match status" value="1"/>
</dbReference>
<dbReference type="OrthoDB" id="2414723at2759"/>
<comment type="caution">
    <text evidence="2">The sequence shown here is derived from an EMBL/GenBank/DDBJ whole genome shotgun (WGS) entry which is preliminary data.</text>
</comment>
<proteinExistence type="predicted"/>
<dbReference type="SUPFAM" id="SSF54695">
    <property type="entry name" value="POZ domain"/>
    <property type="match status" value="1"/>
</dbReference>
<organism evidence="2 3">
    <name type="scientific">Xylaria hypoxylon</name>
    <dbReference type="NCBI Taxonomy" id="37992"/>
    <lineage>
        <taxon>Eukaryota</taxon>
        <taxon>Fungi</taxon>
        <taxon>Dikarya</taxon>
        <taxon>Ascomycota</taxon>
        <taxon>Pezizomycotina</taxon>
        <taxon>Sordariomycetes</taxon>
        <taxon>Xylariomycetidae</taxon>
        <taxon>Xylariales</taxon>
        <taxon>Xylariaceae</taxon>
        <taxon>Xylaria</taxon>
    </lineage>
</organism>
<reference evidence="2 3" key="1">
    <citation type="submission" date="2019-03" db="EMBL/GenBank/DDBJ databases">
        <title>Draft genome sequence of Xylaria hypoxylon DSM 108379, a ubiquitous saprotrophic-parasitic fungi on hardwood.</title>
        <authorList>
            <person name="Buettner E."/>
            <person name="Leonhardt S."/>
            <person name="Gebauer A.M."/>
            <person name="Liers C."/>
            <person name="Hofrichter M."/>
            <person name="Kellner H."/>
        </authorList>
    </citation>
    <scope>NUCLEOTIDE SEQUENCE [LARGE SCALE GENOMIC DNA]</scope>
    <source>
        <strain evidence="2 3">DSM 108379</strain>
    </source>
</reference>